<dbReference type="Proteomes" id="UP000694892">
    <property type="component" value="Chromosome 5S"/>
</dbReference>
<feature type="region of interest" description="Disordered" evidence="1">
    <location>
        <begin position="34"/>
        <end position="64"/>
    </location>
</feature>
<sequence length="64" mass="7016">MSLTVNAAARIHLCEHNGTTQSWGLCWRFRGLGSQAPERSAGNTSSRLRRSTIGNPGAQLKSRY</sequence>
<organism evidence="2 3">
    <name type="scientific">Xenopus laevis</name>
    <name type="common">African clawed frog</name>
    <dbReference type="NCBI Taxonomy" id="8355"/>
    <lineage>
        <taxon>Eukaryota</taxon>
        <taxon>Metazoa</taxon>
        <taxon>Chordata</taxon>
        <taxon>Craniata</taxon>
        <taxon>Vertebrata</taxon>
        <taxon>Euteleostomi</taxon>
        <taxon>Amphibia</taxon>
        <taxon>Batrachia</taxon>
        <taxon>Anura</taxon>
        <taxon>Pipoidea</taxon>
        <taxon>Pipidae</taxon>
        <taxon>Xenopodinae</taxon>
        <taxon>Xenopus</taxon>
        <taxon>Xenopus</taxon>
    </lineage>
</organism>
<evidence type="ECO:0000313" key="3">
    <source>
        <dbReference type="Proteomes" id="UP000694892"/>
    </source>
</evidence>
<accession>A0A974HI95</accession>
<evidence type="ECO:0000256" key="1">
    <source>
        <dbReference type="SAM" id="MobiDB-lite"/>
    </source>
</evidence>
<proteinExistence type="predicted"/>
<dbReference type="EMBL" id="CM004475">
    <property type="protein sequence ID" value="OCT79009.1"/>
    <property type="molecule type" value="Genomic_DNA"/>
</dbReference>
<evidence type="ECO:0000313" key="2">
    <source>
        <dbReference type="EMBL" id="OCT79009.1"/>
    </source>
</evidence>
<gene>
    <name evidence="2" type="ORF">XELAEV_18030104mg</name>
</gene>
<reference evidence="3" key="1">
    <citation type="journal article" date="2016" name="Nature">
        <title>Genome evolution in the allotetraploid frog Xenopus laevis.</title>
        <authorList>
            <person name="Session A.M."/>
            <person name="Uno Y."/>
            <person name="Kwon T."/>
            <person name="Chapman J.A."/>
            <person name="Toyoda A."/>
            <person name="Takahashi S."/>
            <person name="Fukui A."/>
            <person name="Hikosaka A."/>
            <person name="Suzuki A."/>
            <person name="Kondo M."/>
            <person name="van Heeringen S.J."/>
            <person name="Quigley I."/>
            <person name="Heinz S."/>
            <person name="Ogino H."/>
            <person name="Ochi H."/>
            <person name="Hellsten U."/>
            <person name="Lyons J.B."/>
            <person name="Simakov O."/>
            <person name="Putnam N."/>
            <person name="Stites J."/>
            <person name="Kuroki Y."/>
            <person name="Tanaka T."/>
            <person name="Michiue T."/>
            <person name="Watanabe M."/>
            <person name="Bogdanovic O."/>
            <person name="Lister R."/>
            <person name="Georgiou G."/>
            <person name="Paranjpe S.S."/>
            <person name="van Kruijsbergen I."/>
            <person name="Shu S."/>
            <person name="Carlson J."/>
            <person name="Kinoshita T."/>
            <person name="Ohta Y."/>
            <person name="Mawaribuchi S."/>
            <person name="Jenkins J."/>
            <person name="Grimwood J."/>
            <person name="Schmutz J."/>
            <person name="Mitros T."/>
            <person name="Mozaffari S.V."/>
            <person name="Suzuki Y."/>
            <person name="Haramoto Y."/>
            <person name="Yamamoto T.S."/>
            <person name="Takagi C."/>
            <person name="Heald R."/>
            <person name="Miller K."/>
            <person name="Haudenschild C."/>
            <person name="Kitzman J."/>
            <person name="Nakayama T."/>
            <person name="Izutsu Y."/>
            <person name="Robert J."/>
            <person name="Fortriede J."/>
            <person name="Burns K."/>
            <person name="Lotay V."/>
            <person name="Karimi K."/>
            <person name="Yasuoka Y."/>
            <person name="Dichmann D.S."/>
            <person name="Flajnik M.F."/>
            <person name="Houston D.W."/>
            <person name="Shendure J."/>
            <person name="DuPasquier L."/>
            <person name="Vize P.D."/>
            <person name="Zorn A.M."/>
            <person name="Ito M."/>
            <person name="Marcotte E.M."/>
            <person name="Wallingford J.B."/>
            <person name="Ito Y."/>
            <person name="Asashima M."/>
            <person name="Ueno N."/>
            <person name="Matsuda Y."/>
            <person name="Veenstra G.J."/>
            <person name="Fujiyama A."/>
            <person name="Harland R.M."/>
            <person name="Taira M."/>
            <person name="Rokhsar D.S."/>
        </authorList>
    </citation>
    <scope>NUCLEOTIDE SEQUENCE [LARGE SCALE GENOMIC DNA]</scope>
    <source>
        <strain evidence="3">J</strain>
    </source>
</reference>
<dbReference type="AlphaFoldDB" id="A0A974HI95"/>
<protein>
    <submittedName>
        <fullName evidence="2">Uncharacterized protein</fullName>
    </submittedName>
</protein>
<name>A0A974HI95_XENLA</name>